<dbReference type="Pfam" id="PF02889">
    <property type="entry name" value="Sec63"/>
    <property type="match status" value="1"/>
</dbReference>
<comment type="caution">
    <text evidence="14">The sequence shown here is derived from an EMBL/GenBank/DDBJ whole genome shotgun (WGS) entry which is preliminary data.</text>
</comment>
<feature type="compositionally biased region" description="Polar residues" evidence="11">
    <location>
        <begin position="1339"/>
        <end position="1349"/>
    </location>
</feature>
<dbReference type="Gene3D" id="1.10.10.10">
    <property type="entry name" value="Winged helix-like DNA-binding domain superfamily/Winged helix DNA-binding domain"/>
    <property type="match status" value="1"/>
</dbReference>
<dbReference type="InterPro" id="IPR011545">
    <property type="entry name" value="DEAD/DEAH_box_helicase_dom"/>
</dbReference>
<keyword evidence="3" id="KW-0378">Hydrolase</keyword>
<evidence type="ECO:0000259" key="13">
    <source>
        <dbReference type="PROSITE" id="PS51194"/>
    </source>
</evidence>
<dbReference type="GO" id="GO:0043138">
    <property type="term" value="F:3'-5' DNA helicase activity"/>
    <property type="evidence" value="ECO:0007669"/>
    <property type="project" value="UniProtKB-EC"/>
</dbReference>
<evidence type="ECO:0000256" key="1">
    <source>
        <dbReference type="ARBA" id="ARBA00010140"/>
    </source>
</evidence>
<dbReference type="FunFam" id="1.10.10.10:FF:000012">
    <property type="entry name" value="U5 small nuclear ribonucleoprotein helicase"/>
    <property type="match status" value="1"/>
</dbReference>
<dbReference type="GO" id="GO:0051321">
    <property type="term" value="P:meiotic cell cycle"/>
    <property type="evidence" value="ECO:0007669"/>
    <property type="project" value="UniProtKB-KW"/>
</dbReference>
<feature type="compositionally biased region" description="Basic and acidic residues" evidence="11">
    <location>
        <begin position="878"/>
        <end position="907"/>
    </location>
</feature>
<evidence type="ECO:0000313" key="14">
    <source>
        <dbReference type="EMBL" id="CAH1961213.1"/>
    </source>
</evidence>
<evidence type="ECO:0000256" key="8">
    <source>
        <dbReference type="ARBA" id="ARBA00034617"/>
    </source>
</evidence>
<dbReference type="Gene3D" id="3.40.50.300">
    <property type="entry name" value="P-loop containing nucleotide triphosphate hydrolases"/>
    <property type="match status" value="2"/>
</dbReference>
<dbReference type="Gene3D" id="1.10.3380.10">
    <property type="entry name" value="Sec63 N-terminal domain-like domain"/>
    <property type="match status" value="1"/>
</dbReference>
<dbReference type="EC" id="5.6.2.4" evidence="9"/>
<dbReference type="InterPro" id="IPR057842">
    <property type="entry name" value="WH_MER3"/>
</dbReference>
<dbReference type="EMBL" id="CAKOFQ010006692">
    <property type="protein sequence ID" value="CAH1961213.1"/>
    <property type="molecule type" value="Genomic_DNA"/>
</dbReference>
<dbReference type="CDD" id="cd18795">
    <property type="entry name" value="SF2_C_Ski2"/>
    <property type="match status" value="1"/>
</dbReference>
<keyword evidence="7" id="KW-0469">Meiosis</keyword>
<dbReference type="SUPFAM" id="SSF46785">
    <property type="entry name" value="Winged helix' DNA-binding domain"/>
    <property type="match status" value="1"/>
</dbReference>
<comment type="catalytic activity">
    <reaction evidence="8">
        <text>Couples ATP hydrolysis with the unwinding of duplex DNA by translocating in the 3'-5' direction.</text>
        <dbReference type="EC" id="5.6.2.4"/>
    </reaction>
</comment>
<name>A0A9P0JZB4_ACAOB</name>
<dbReference type="GO" id="GO:0016787">
    <property type="term" value="F:hydrolase activity"/>
    <property type="evidence" value="ECO:0007669"/>
    <property type="project" value="UniProtKB-KW"/>
</dbReference>
<evidence type="ECO:0000256" key="4">
    <source>
        <dbReference type="ARBA" id="ARBA00022806"/>
    </source>
</evidence>
<feature type="compositionally biased region" description="Basic and acidic residues" evidence="11">
    <location>
        <begin position="1350"/>
        <end position="1360"/>
    </location>
</feature>
<evidence type="ECO:0000256" key="2">
    <source>
        <dbReference type="ARBA" id="ARBA00022741"/>
    </source>
</evidence>
<dbReference type="OrthoDB" id="5575at2759"/>
<feature type="domain" description="Helicase C-terminal" evidence="13">
    <location>
        <begin position="262"/>
        <end position="450"/>
    </location>
</feature>
<evidence type="ECO:0000259" key="12">
    <source>
        <dbReference type="PROSITE" id="PS51192"/>
    </source>
</evidence>
<organism evidence="14 15">
    <name type="scientific">Acanthoscelides obtectus</name>
    <name type="common">Bean weevil</name>
    <name type="synonym">Bruchus obtectus</name>
    <dbReference type="NCBI Taxonomy" id="200917"/>
    <lineage>
        <taxon>Eukaryota</taxon>
        <taxon>Metazoa</taxon>
        <taxon>Ecdysozoa</taxon>
        <taxon>Arthropoda</taxon>
        <taxon>Hexapoda</taxon>
        <taxon>Insecta</taxon>
        <taxon>Pterygota</taxon>
        <taxon>Neoptera</taxon>
        <taxon>Endopterygota</taxon>
        <taxon>Coleoptera</taxon>
        <taxon>Polyphaga</taxon>
        <taxon>Cucujiformia</taxon>
        <taxon>Chrysomeloidea</taxon>
        <taxon>Chrysomelidae</taxon>
        <taxon>Bruchinae</taxon>
        <taxon>Bruchini</taxon>
        <taxon>Acanthoscelides</taxon>
    </lineage>
</organism>
<accession>A0A9P0JZB4</accession>
<dbReference type="PANTHER" id="PTHR47835">
    <property type="entry name" value="HFM1, ATP DEPENDENT DNA HELICASE HOMOLOG"/>
    <property type="match status" value="1"/>
</dbReference>
<evidence type="ECO:0000256" key="6">
    <source>
        <dbReference type="ARBA" id="ARBA00023235"/>
    </source>
</evidence>
<dbReference type="InterPro" id="IPR036388">
    <property type="entry name" value="WH-like_DNA-bd_sf"/>
</dbReference>
<dbReference type="SMART" id="SM00973">
    <property type="entry name" value="Sec63"/>
    <property type="match status" value="1"/>
</dbReference>
<protein>
    <recommendedName>
        <fullName evidence="9">DNA 3'-5' helicase</fullName>
        <ecNumber evidence="9">5.6.2.4</ecNumber>
    </recommendedName>
</protein>
<dbReference type="PANTHER" id="PTHR47835:SF3">
    <property type="entry name" value="HELICASE FOR MEIOSIS 1"/>
    <property type="match status" value="1"/>
</dbReference>
<dbReference type="InterPro" id="IPR036390">
    <property type="entry name" value="WH_DNA-bd_sf"/>
</dbReference>
<dbReference type="SUPFAM" id="SSF158702">
    <property type="entry name" value="Sec63 N-terminal domain-like"/>
    <property type="match status" value="1"/>
</dbReference>
<dbReference type="Pfam" id="PF00271">
    <property type="entry name" value="Helicase_C"/>
    <property type="match status" value="1"/>
</dbReference>
<dbReference type="InterPro" id="IPR004179">
    <property type="entry name" value="Sec63-dom"/>
</dbReference>
<evidence type="ECO:0000256" key="3">
    <source>
        <dbReference type="ARBA" id="ARBA00022801"/>
    </source>
</evidence>
<dbReference type="InterPro" id="IPR014001">
    <property type="entry name" value="Helicase_ATP-bd"/>
</dbReference>
<dbReference type="InterPro" id="IPR001650">
    <property type="entry name" value="Helicase_C-like"/>
</dbReference>
<feature type="compositionally biased region" description="Basic and acidic residues" evidence="11">
    <location>
        <begin position="1325"/>
        <end position="1338"/>
    </location>
</feature>
<proteinExistence type="inferred from homology"/>
<feature type="domain" description="Helicase ATP-binding" evidence="12">
    <location>
        <begin position="33"/>
        <end position="224"/>
    </location>
</feature>
<dbReference type="InterPro" id="IPR052247">
    <property type="entry name" value="Meiotic_Crossover_Helicase"/>
</dbReference>
<evidence type="ECO:0000313" key="15">
    <source>
        <dbReference type="Proteomes" id="UP001152888"/>
    </source>
</evidence>
<feature type="compositionally biased region" description="Basic and acidic residues" evidence="11">
    <location>
        <begin position="1040"/>
        <end position="1052"/>
    </location>
</feature>
<dbReference type="SUPFAM" id="SSF52540">
    <property type="entry name" value="P-loop containing nucleoside triphosphate hydrolases"/>
    <property type="match status" value="2"/>
</dbReference>
<keyword evidence="2" id="KW-0547">Nucleotide-binding</keyword>
<dbReference type="GO" id="GO:0003676">
    <property type="term" value="F:nucleic acid binding"/>
    <property type="evidence" value="ECO:0007669"/>
    <property type="project" value="InterPro"/>
</dbReference>
<reference evidence="14" key="1">
    <citation type="submission" date="2022-03" db="EMBL/GenBank/DDBJ databases">
        <authorList>
            <person name="Sayadi A."/>
        </authorList>
    </citation>
    <scope>NUCLEOTIDE SEQUENCE</scope>
</reference>
<evidence type="ECO:0000256" key="7">
    <source>
        <dbReference type="ARBA" id="ARBA00023254"/>
    </source>
</evidence>
<dbReference type="PROSITE" id="PS51192">
    <property type="entry name" value="HELICASE_ATP_BIND_1"/>
    <property type="match status" value="1"/>
</dbReference>
<dbReference type="Pfam" id="PF23445">
    <property type="entry name" value="WHD_SNRNP200"/>
    <property type="match status" value="1"/>
</dbReference>
<feature type="region of interest" description="Disordered" evidence="11">
    <location>
        <begin position="869"/>
        <end position="958"/>
    </location>
</feature>
<dbReference type="InterPro" id="IPR027417">
    <property type="entry name" value="P-loop_NTPase"/>
</dbReference>
<dbReference type="GO" id="GO:0005524">
    <property type="term" value="F:ATP binding"/>
    <property type="evidence" value="ECO:0007669"/>
    <property type="project" value="UniProtKB-KW"/>
</dbReference>
<keyword evidence="15" id="KW-1185">Reference proteome</keyword>
<evidence type="ECO:0000256" key="5">
    <source>
        <dbReference type="ARBA" id="ARBA00022840"/>
    </source>
</evidence>
<evidence type="ECO:0000256" key="11">
    <source>
        <dbReference type="SAM" id="MobiDB-lite"/>
    </source>
</evidence>
<comment type="similarity">
    <text evidence="1">Belongs to the helicase family. SKI2 subfamily.</text>
</comment>
<keyword evidence="6" id="KW-0413">Isomerase</keyword>
<evidence type="ECO:0000256" key="9">
    <source>
        <dbReference type="ARBA" id="ARBA00034808"/>
    </source>
</evidence>
<gene>
    <name evidence="14" type="ORF">ACAOBT_LOCUS4033</name>
</gene>
<dbReference type="PROSITE" id="PS51194">
    <property type="entry name" value="HELICASE_CTER"/>
    <property type="match status" value="1"/>
</dbReference>
<dbReference type="Proteomes" id="UP001152888">
    <property type="component" value="Unassembled WGS sequence"/>
</dbReference>
<evidence type="ECO:0000256" key="10">
    <source>
        <dbReference type="ARBA" id="ARBA00048988"/>
    </source>
</evidence>
<sequence length="1776" mass="204128">MEALRSVEEVPEPYQRIFAEYPCFNLVQSKVLDDMLKTDESVVISAPTGSGKTVIFELAIVRLLTHYQNVDALEQDFKIIYISPIKALCQERLIDWHSKFSKFGLKCTAVTGDSTEVDLSSIISHHLIISTPEKWDSLSRKWRDHGKIVRHIKLFMIDEVHLLHEDNRGSTLEVVVCRMKTVEKEKITVKQDINQGIRFIAVSATVPNVEDIAKWICKGPHLHCYKFSEDMRPVKLNKIVLGYSYNPKNMSPFKFDLSLNYKLKNLITQYSEGKPTLIFCSTRKSVEMSALHLIQGIKFQLSEQQTQKLCEIAETIADEKIKSSVRYGIGYHHAGLSPETRHCLEDAFRSGNLPILVTTSTLSMGVNLPAHLVIIKSTKCYDKGGFQDYSETAIQQMIGRAGRPQYDVTGTALILTTLQDKIKFEKMINSNTEIESNLHKHLIEHLNAEVVLRTITDLDVAMQWIASTYLYIRAVKNPRHYGLPSGLNTQQIDKKLLEIFQIDLNKLVSSGMLCMDQNIIITPTITGELMARYYIAFETMKLFTQLSGTETLLQILALISKCREFSDVRLRTSDKKTLNLLNKCSSKNTIRFPLNGRIKTGEMKLNCIIQAVLGNLDINDHSIQTESYNIMRNGSRIIKCLTEYLDTRGNKCYSALLNAIILGKCFNAKLWENSPYVTKQLSGIGSVYSSHLANAGKTTFDKILESNPRDLELIIRKRPPAGDALIEEARHIPKYELKLEKLYQNEGSCLLELIVNLVNLRDVEERSTVNTNSVMCLIVGSNKNEILLHERFQHSYLIENGSFTRHIDINDFIDLEEVAAHFISEDWVGFDCHRVAYFQPKKNNEEQTSPQKKNPTYMQMFLDMYMKIKKPKPAPNKNKIDGEKKKEATRNENKEETRKKYDDEILVNREPGVTKPNNEVKATPKKSTKTKNIADSTSPSKMNSKKSPSKTPDKNQSTISNWLKKVTEDNNASPTYSPKDHFEAADFQDNEFLLGNTENQKHRQYSTQNSKLEFSIDNKENIESDVNNINQVELPSSTHSPEKEKGNERNEDVSNNSTSAENKGSLAMLQMHSMQEPLFSALQRKYTHSDTSSEHPSCSIKTSAAKNISLATKRKFNWLNKTITDEDQPKRKRLQDFKLPEKKKITHLNRAAEPDNSIYTITEVLVPKMDASQKKYNFNDKNRDNNNNVQKNITWRSPLVFSPATKFSPKIAYQNKMPHQEEFRFESGTQQTNKLERHKNVPNLVVNIIKTPKKQQTIKSRPECNPFPLRDKDYGDEEKEQEKDTSDDMDYSDIYSSPTLDRIKSSKKVKQCEPKSAMEYFSHFQRSDTPDKQAEVSKADSTQKQSVNDSAKEEKSDISKDSCQTFEIEGRSMYSSPDLVPKLQNEAARENRSHAHSQTIRNSQGYMDSMAVYADNPSKYHETSQKFYQPTENVIARPVSSPCSGCMNLQCTGNIYRRTEYQVPQRINPTEPSSSQVRNSRIPYIPQPVLPPYYSYRNEYDPLLQMNNNPNHSVYYPDAHQSHYIIRNIPSQYQAVRHMYSEVPEQFAHEPVHNKSFGYIPDLPEKDMMSYPDYGYPEHGYSQTASMHELEVNHTEHKPRSSCRGHQRPYVEDTMDNSMVVKSKFKHIPTQINDNLVEERLFNHNVPEIYSPRYSSQLMEQLVPKTKERSHNEDTSFPKSVSHYSEEFHPPVNHNAMYRFGESQGLSLPVMVPNYRQNIGHPRNVPEAYKCMTEQPMVEYIPQYTSPRRYGQHLPSQSSNDKEYVMQKFFHSLGYY</sequence>
<feature type="compositionally biased region" description="Polar residues" evidence="11">
    <location>
        <begin position="1027"/>
        <end position="1039"/>
    </location>
</feature>
<comment type="catalytic activity">
    <reaction evidence="10">
        <text>ATP + H2O = ADP + phosphate + H(+)</text>
        <dbReference type="Rhea" id="RHEA:13065"/>
        <dbReference type="ChEBI" id="CHEBI:15377"/>
        <dbReference type="ChEBI" id="CHEBI:15378"/>
        <dbReference type="ChEBI" id="CHEBI:30616"/>
        <dbReference type="ChEBI" id="CHEBI:43474"/>
        <dbReference type="ChEBI" id="CHEBI:456216"/>
        <dbReference type="EC" id="5.6.2.4"/>
    </reaction>
</comment>
<keyword evidence="5" id="KW-0067">ATP-binding</keyword>
<dbReference type="SMART" id="SM00487">
    <property type="entry name" value="DEXDc"/>
    <property type="match status" value="1"/>
</dbReference>
<feature type="region of interest" description="Disordered" evidence="11">
    <location>
        <begin position="1027"/>
        <end position="1060"/>
    </location>
</feature>
<dbReference type="Pfam" id="PF00270">
    <property type="entry name" value="DEAD"/>
    <property type="match status" value="1"/>
</dbReference>
<feature type="region of interest" description="Disordered" evidence="11">
    <location>
        <begin position="1252"/>
        <end position="1362"/>
    </location>
</feature>
<dbReference type="SMART" id="SM00490">
    <property type="entry name" value="HELICc"/>
    <property type="match status" value="1"/>
</dbReference>
<keyword evidence="4" id="KW-0347">Helicase</keyword>